<dbReference type="AlphaFoldDB" id="A0A6M3L6L7"/>
<organism evidence="1">
    <name type="scientific">viral metagenome</name>
    <dbReference type="NCBI Taxonomy" id="1070528"/>
    <lineage>
        <taxon>unclassified sequences</taxon>
        <taxon>metagenomes</taxon>
        <taxon>organismal metagenomes</taxon>
    </lineage>
</organism>
<sequence length="151" mass="18535">MSIYPEPWRRIEAALKIWGGWSRIFSKSVETYEKENIIYRESEQGFWIEWGKVKMSEQFREEVKICVREYIKTKGLDRPKDQLESIIARLLLAEKWRPNLARVKREMVEVRRQKRLEIDALRSEGVRKIERREKWKRSKRIQRQKLQENQS</sequence>
<protein>
    <submittedName>
        <fullName evidence="1">Uncharacterized protein</fullName>
    </submittedName>
</protein>
<dbReference type="EMBL" id="MT142805">
    <property type="protein sequence ID" value="QJA88808.1"/>
    <property type="molecule type" value="Genomic_DNA"/>
</dbReference>
<gene>
    <name evidence="1" type="ORF">MM415B02682_0006</name>
</gene>
<accession>A0A6M3L6L7</accession>
<evidence type="ECO:0000313" key="1">
    <source>
        <dbReference type="EMBL" id="QJA88808.1"/>
    </source>
</evidence>
<name>A0A6M3L6L7_9ZZZZ</name>
<proteinExistence type="predicted"/>
<reference evidence="1" key="1">
    <citation type="submission" date="2020-03" db="EMBL/GenBank/DDBJ databases">
        <title>The deep terrestrial virosphere.</title>
        <authorList>
            <person name="Holmfeldt K."/>
            <person name="Nilsson E."/>
            <person name="Simone D."/>
            <person name="Lopez-Fernandez M."/>
            <person name="Wu X."/>
            <person name="de Brujin I."/>
            <person name="Lundin D."/>
            <person name="Andersson A."/>
            <person name="Bertilsson S."/>
            <person name="Dopson M."/>
        </authorList>
    </citation>
    <scope>NUCLEOTIDE SEQUENCE</scope>
    <source>
        <strain evidence="1">MM415B02682</strain>
    </source>
</reference>